<dbReference type="PANTHER" id="PTHR48079:SF9">
    <property type="entry name" value="PUTATIVE-RELATED"/>
    <property type="match status" value="1"/>
</dbReference>
<evidence type="ECO:0000313" key="2">
    <source>
        <dbReference type="Proteomes" id="UP001280581"/>
    </source>
</evidence>
<reference evidence="1 2" key="1">
    <citation type="submission" date="2021-02" db="EMBL/GenBank/DDBJ databases">
        <title>Genome assembly of Pseudopithomyces chartarum.</title>
        <authorList>
            <person name="Jauregui R."/>
            <person name="Singh J."/>
            <person name="Voisey C."/>
        </authorList>
    </citation>
    <scope>NUCLEOTIDE SEQUENCE [LARGE SCALE GENOMIC DNA]</scope>
    <source>
        <strain evidence="1 2">AGR01</strain>
    </source>
</reference>
<dbReference type="GO" id="GO:0004029">
    <property type="term" value="F:aldehyde dehydrogenase (NAD+) activity"/>
    <property type="evidence" value="ECO:0007669"/>
    <property type="project" value="TreeGrafter"/>
</dbReference>
<gene>
    <name evidence="1" type="ORF">GRF29_96g680344</name>
</gene>
<dbReference type="Gene3D" id="3.40.50.720">
    <property type="entry name" value="NAD(P)-binding Rossmann-like Domain"/>
    <property type="match status" value="1"/>
</dbReference>
<proteinExistence type="predicted"/>
<evidence type="ECO:0008006" key="3">
    <source>
        <dbReference type="Google" id="ProtNLM"/>
    </source>
</evidence>
<comment type="caution">
    <text evidence="1">The sequence shown here is derived from an EMBL/GenBank/DDBJ whole genome shotgun (WGS) entry which is preliminary data.</text>
</comment>
<dbReference type="PANTHER" id="PTHR48079">
    <property type="entry name" value="PROTEIN YEEZ"/>
    <property type="match status" value="1"/>
</dbReference>
<sequence>MARRRMLVTAADTLIGSRTLNQLLAYDVSVRAIVGSQEQVNFLRQQYPSTRYPWLEIAIVPRSRLATPGAFDDALRDHPEPFDTIIHTVTDHSEEADCLSRFINIQTECLLNILRSINMINARVRRVIINTSLSPFARWLVEPDSGPHNPYNPTSHRTSEVDPEYILATSQASDNIVYTALWNWIREARARFELVYVTAPSVYGPQMQYLENSSDLQEANRRVWNICGSESYERLRAPPYGIEHYTDVRDFAVASVQAAFVQQAGNRRFMVSAGPMLSGAAIAQVLVGRFPELVGRVRFDTPPSRRQSTGLSPVGLADTQLTSTILGLRQYRRVEDTLVGIAEQIVDLQRRQNWRRIIQS</sequence>
<protein>
    <recommendedName>
        <fullName evidence="3">NAD-dependent epimerase/dehydratase domain-containing protein</fullName>
    </recommendedName>
</protein>
<dbReference type="InterPro" id="IPR036291">
    <property type="entry name" value="NAD(P)-bd_dom_sf"/>
</dbReference>
<dbReference type="Proteomes" id="UP001280581">
    <property type="component" value="Unassembled WGS sequence"/>
</dbReference>
<dbReference type="SUPFAM" id="SSF51735">
    <property type="entry name" value="NAD(P)-binding Rossmann-fold domains"/>
    <property type="match status" value="1"/>
</dbReference>
<keyword evidence="2" id="KW-1185">Reference proteome</keyword>
<dbReference type="EMBL" id="WVTA01000008">
    <property type="protein sequence ID" value="KAK3207861.1"/>
    <property type="molecule type" value="Genomic_DNA"/>
</dbReference>
<dbReference type="InterPro" id="IPR051783">
    <property type="entry name" value="NAD(P)-dependent_oxidoreduct"/>
</dbReference>
<evidence type="ECO:0000313" key="1">
    <source>
        <dbReference type="EMBL" id="KAK3207861.1"/>
    </source>
</evidence>
<name>A0AAN6RFV1_9PLEO</name>
<organism evidence="1 2">
    <name type="scientific">Pseudopithomyces chartarum</name>
    <dbReference type="NCBI Taxonomy" id="1892770"/>
    <lineage>
        <taxon>Eukaryota</taxon>
        <taxon>Fungi</taxon>
        <taxon>Dikarya</taxon>
        <taxon>Ascomycota</taxon>
        <taxon>Pezizomycotina</taxon>
        <taxon>Dothideomycetes</taxon>
        <taxon>Pleosporomycetidae</taxon>
        <taxon>Pleosporales</taxon>
        <taxon>Massarineae</taxon>
        <taxon>Didymosphaeriaceae</taxon>
        <taxon>Pseudopithomyces</taxon>
    </lineage>
</organism>
<accession>A0AAN6RFV1</accession>
<dbReference type="AlphaFoldDB" id="A0AAN6RFV1"/>
<dbReference type="GO" id="GO:0005737">
    <property type="term" value="C:cytoplasm"/>
    <property type="evidence" value="ECO:0007669"/>
    <property type="project" value="TreeGrafter"/>
</dbReference>